<dbReference type="InterPro" id="IPR036412">
    <property type="entry name" value="HAD-like_sf"/>
</dbReference>
<dbReference type="Pfam" id="PF13344">
    <property type="entry name" value="Hydrolase_6"/>
    <property type="match status" value="1"/>
</dbReference>
<dbReference type="Pfam" id="PF13242">
    <property type="entry name" value="Hydrolase_like"/>
    <property type="match status" value="1"/>
</dbReference>
<dbReference type="InterPro" id="IPR006357">
    <property type="entry name" value="HAD-SF_hydro_IIA"/>
</dbReference>
<dbReference type="AlphaFoldDB" id="A0A927BX40"/>
<dbReference type="InterPro" id="IPR023214">
    <property type="entry name" value="HAD_sf"/>
</dbReference>
<dbReference type="EMBL" id="JACXIZ010000031">
    <property type="protein sequence ID" value="MBD2847044.1"/>
    <property type="molecule type" value="Genomic_DNA"/>
</dbReference>
<dbReference type="GO" id="GO:0005737">
    <property type="term" value="C:cytoplasm"/>
    <property type="evidence" value="ECO:0007669"/>
    <property type="project" value="TreeGrafter"/>
</dbReference>
<organism evidence="1 2">
    <name type="scientific">Paenibacillus sabuli</name>
    <dbReference type="NCBI Taxonomy" id="2772509"/>
    <lineage>
        <taxon>Bacteria</taxon>
        <taxon>Bacillati</taxon>
        <taxon>Bacillota</taxon>
        <taxon>Bacilli</taxon>
        <taxon>Bacillales</taxon>
        <taxon>Paenibacillaceae</taxon>
        <taxon>Paenibacillus</taxon>
    </lineage>
</organism>
<dbReference type="PANTHER" id="PTHR19288:SF46">
    <property type="entry name" value="HALOACID DEHALOGENASE-LIKE HYDROLASE DOMAIN-CONTAINING PROTEIN 2"/>
    <property type="match status" value="1"/>
</dbReference>
<evidence type="ECO:0000313" key="2">
    <source>
        <dbReference type="Proteomes" id="UP000621560"/>
    </source>
</evidence>
<dbReference type="GO" id="GO:0016791">
    <property type="term" value="F:phosphatase activity"/>
    <property type="evidence" value="ECO:0007669"/>
    <property type="project" value="TreeGrafter"/>
</dbReference>
<keyword evidence="1" id="KW-0378">Hydrolase</keyword>
<dbReference type="Gene3D" id="3.40.50.1000">
    <property type="entry name" value="HAD superfamily/HAD-like"/>
    <property type="match status" value="2"/>
</dbReference>
<dbReference type="SUPFAM" id="SSF56784">
    <property type="entry name" value="HAD-like"/>
    <property type="match status" value="1"/>
</dbReference>
<reference evidence="1" key="1">
    <citation type="submission" date="2020-09" db="EMBL/GenBank/DDBJ databases">
        <title>A novel bacterium of genus Paenibacillus, isolated from South China Sea.</title>
        <authorList>
            <person name="Huang H."/>
            <person name="Mo K."/>
            <person name="Hu Y."/>
        </authorList>
    </citation>
    <scope>NUCLEOTIDE SEQUENCE</scope>
    <source>
        <strain evidence="1">IB182496</strain>
    </source>
</reference>
<gene>
    <name evidence="1" type="ORF">IDH44_17740</name>
</gene>
<proteinExistence type="predicted"/>
<keyword evidence="2" id="KW-1185">Reference proteome</keyword>
<name>A0A927BX40_9BACL</name>
<comment type="caution">
    <text evidence="1">The sequence shown here is derived from an EMBL/GenBank/DDBJ whole genome shotgun (WGS) entry which is preliminary data.</text>
</comment>
<evidence type="ECO:0000313" key="1">
    <source>
        <dbReference type="EMBL" id="MBD2847044.1"/>
    </source>
</evidence>
<dbReference type="NCBIfam" id="TIGR01460">
    <property type="entry name" value="HAD-SF-IIA"/>
    <property type="match status" value="1"/>
</dbReference>
<dbReference type="RefSeq" id="WP_190920014.1">
    <property type="nucleotide sequence ID" value="NZ_JACXIZ010000031.1"/>
</dbReference>
<protein>
    <submittedName>
        <fullName evidence="1">HAD-IIA family hydrolase</fullName>
    </submittedName>
</protein>
<sequence length="266" mass="29152">MQRGNHGVREYAAYCFDLDGTVYVGDEPVPGAKRTIDELRRQGKKIRFLTNSSVHTRLDCKRRLQRLGVDCEEEEVLTALHLSGQYFREQAPQASVFLVGEEAMRAQMELSGVAVARAPEHATHVLVGMDRALTYEKLRLGMLAVRAGARLIAVNPDPVCPVPRGWIPDTWTMVRALETASGAVAELVIGKPSRYYANQALRGLGLPPEQCLMVGDRLETDIALGTQSGMATALVLTGVTALAELAHSGLRPTYVLRDMTELVGHF</sequence>
<dbReference type="PANTHER" id="PTHR19288">
    <property type="entry name" value="4-NITROPHENYLPHOSPHATASE-RELATED"/>
    <property type="match status" value="1"/>
</dbReference>
<dbReference type="Proteomes" id="UP000621560">
    <property type="component" value="Unassembled WGS sequence"/>
</dbReference>
<accession>A0A927BX40</accession>